<dbReference type="InParanoid" id="J5J903"/>
<keyword evidence="2 3" id="KW-0175">Coiled coil</keyword>
<dbReference type="Pfam" id="PF03357">
    <property type="entry name" value="Snf7"/>
    <property type="match status" value="1"/>
</dbReference>
<dbReference type="GeneID" id="19891330"/>
<organism evidence="4 5">
    <name type="scientific">Beauveria bassiana (strain ARSEF 2860)</name>
    <name type="common">White muscardine disease fungus</name>
    <name type="synonym">Tritirachium shiotae</name>
    <dbReference type="NCBI Taxonomy" id="655819"/>
    <lineage>
        <taxon>Eukaryota</taxon>
        <taxon>Fungi</taxon>
        <taxon>Dikarya</taxon>
        <taxon>Ascomycota</taxon>
        <taxon>Pezizomycotina</taxon>
        <taxon>Sordariomycetes</taxon>
        <taxon>Hypocreomycetidae</taxon>
        <taxon>Hypocreales</taxon>
        <taxon>Cordycipitaceae</taxon>
        <taxon>Beauveria</taxon>
    </lineage>
</organism>
<dbReference type="PANTHER" id="PTHR22761">
    <property type="entry name" value="CHARGED MULTIVESICULAR BODY PROTEIN"/>
    <property type="match status" value="1"/>
</dbReference>
<sequence>MGRPATGLTSNVICLGCHFSNVTRRTPESLRIRTQFIGNHETHAFPYIKDLFLLTMNRLFGAKPAGPKPTLNGAITNIDARIASVDTKLKAINGELSAYQEKLSRMRDGPGKQAIKQKALKVLQKRKAYEAEKDKLEGQVWNMEQAQSMQDNLKNVMTQVDAMKTTNKELRRQYGKIDVDKIERMQDDMADLLDMGNEIQDSLARSYDIPDEVDESELDAELEALGMEQELEQEMAGGVPGFLQDEVVPEFVDEPPQTEDKVKQVAG</sequence>
<dbReference type="RefSeq" id="XP_008601637.1">
    <property type="nucleotide sequence ID" value="XM_008603415.1"/>
</dbReference>
<dbReference type="FunCoup" id="J5J903">
    <property type="interactions" value="353"/>
</dbReference>
<reference evidence="4 5" key="1">
    <citation type="journal article" date="2012" name="Sci. Rep.">
        <title>Genomic perspectives on the evolution of fungal entomopathogenicity in Beauveria bassiana.</title>
        <authorList>
            <person name="Xiao G."/>
            <person name="Ying S.H."/>
            <person name="Zheng P."/>
            <person name="Wang Z.L."/>
            <person name="Zhang S."/>
            <person name="Xie X.Q."/>
            <person name="Shang Y."/>
            <person name="St Leger R.J."/>
            <person name="Zhao G.P."/>
            <person name="Wang C."/>
            <person name="Feng M.G."/>
        </authorList>
    </citation>
    <scope>NUCLEOTIDE SEQUENCE [LARGE SCALE GENOMIC DNA]</scope>
    <source>
        <strain evidence="4 5">ARSEF 2860</strain>
    </source>
</reference>
<evidence type="ECO:0000313" key="5">
    <source>
        <dbReference type="Proteomes" id="UP000002762"/>
    </source>
</evidence>
<feature type="coiled-coil region" evidence="3">
    <location>
        <begin position="119"/>
        <end position="173"/>
    </location>
</feature>
<evidence type="ECO:0000256" key="3">
    <source>
        <dbReference type="SAM" id="Coils"/>
    </source>
</evidence>
<name>J5J903_BEAB2</name>
<evidence type="ECO:0000256" key="2">
    <source>
        <dbReference type="ARBA" id="ARBA00023054"/>
    </source>
</evidence>
<dbReference type="InterPro" id="IPR005024">
    <property type="entry name" value="Snf7_fam"/>
</dbReference>
<dbReference type="AlphaFoldDB" id="J5J903"/>
<dbReference type="Gene3D" id="6.10.250.1710">
    <property type="match status" value="1"/>
</dbReference>
<dbReference type="GO" id="GO:0005771">
    <property type="term" value="C:multivesicular body"/>
    <property type="evidence" value="ECO:0007669"/>
    <property type="project" value="TreeGrafter"/>
</dbReference>
<dbReference type="GO" id="GO:0000329">
    <property type="term" value="C:fungal-type vacuole membrane"/>
    <property type="evidence" value="ECO:0007669"/>
    <property type="project" value="EnsemblFungi"/>
</dbReference>
<proteinExistence type="inferred from homology"/>
<dbReference type="GO" id="GO:0032511">
    <property type="term" value="P:late endosome to vacuole transport via multivesicular body sorting pathway"/>
    <property type="evidence" value="ECO:0007669"/>
    <property type="project" value="EnsemblFungi"/>
</dbReference>
<keyword evidence="5" id="KW-1185">Reference proteome</keyword>
<dbReference type="OrthoDB" id="3973241at2759"/>
<dbReference type="GO" id="GO:0006900">
    <property type="term" value="P:vesicle budding from membrane"/>
    <property type="evidence" value="ECO:0007669"/>
    <property type="project" value="TreeGrafter"/>
</dbReference>
<dbReference type="STRING" id="655819.J5J903"/>
<accession>J5J903</accession>
<dbReference type="HOGENOM" id="CLU_079409_0_0_1"/>
<dbReference type="Proteomes" id="UP000002762">
    <property type="component" value="Unassembled WGS sequence"/>
</dbReference>
<dbReference type="EMBL" id="JH725182">
    <property type="protein sequence ID" value="EJP62773.1"/>
    <property type="molecule type" value="Genomic_DNA"/>
</dbReference>
<comment type="similarity">
    <text evidence="1">Belongs to the SNF7 family.</text>
</comment>
<gene>
    <name evidence="4" type="ORF">BBA_08318</name>
</gene>
<evidence type="ECO:0000313" key="4">
    <source>
        <dbReference type="EMBL" id="EJP62773.1"/>
    </source>
</evidence>
<dbReference type="PANTHER" id="PTHR22761:SF12">
    <property type="entry name" value="CHARGED MULTIVESICULAR BODY PROTEIN 5"/>
    <property type="match status" value="1"/>
</dbReference>
<protein>
    <submittedName>
        <fullName evidence="4">Snf7 family protein</fullName>
    </submittedName>
</protein>
<evidence type="ECO:0000256" key="1">
    <source>
        <dbReference type="ARBA" id="ARBA00006190"/>
    </source>
</evidence>